<evidence type="ECO:0000256" key="12">
    <source>
        <dbReference type="ARBA" id="ARBA00029811"/>
    </source>
</evidence>
<keyword evidence="10" id="KW-0862">Zinc</keyword>
<evidence type="ECO:0000256" key="8">
    <source>
        <dbReference type="ARBA" id="ARBA00022723"/>
    </source>
</evidence>
<evidence type="ECO:0000256" key="13">
    <source>
        <dbReference type="ARBA" id="ARBA00031533"/>
    </source>
</evidence>
<name>A0ABV8QYZ3_9MICC</name>
<keyword evidence="9 17" id="KW-0378">Hydrolase</keyword>
<evidence type="ECO:0000256" key="2">
    <source>
        <dbReference type="ARBA" id="ARBA00001947"/>
    </source>
</evidence>
<dbReference type="PANTHER" id="PTHR11533:SF174">
    <property type="entry name" value="PUROMYCIN-SENSITIVE AMINOPEPTIDASE-RELATED"/>
    <property type="match status" value="1"/>
</dbReference>
<feature type="domain" description="Aminopeptidase N-like N-terminal" evidence="16">
    <location>
        <begin position="21"/>
        <end position="200"/>
    </location>
</feature>
<evidence type="ECO:0000256" key="1">
    <source>
        <dbReference type="ARBA" id="ARBA00000098"/>
    </source>
</evidence>
<dbReference type="InterPro" id="IPR050344">
    <property type="entry name" value="Peptidase_M1_aminopeptidases"/>
</dbReference>
<dbReference type="InterPro" id="IPR027268">
    <property type="entry name" value="Peptidase_M4/M1_CTD_sf"/>
</dbReference>
<evidence type="ECO:0000256" key="6">
    <source>
        <dbReference type="ARBA" id="ARBA00022438"/>
    </source>
</evidence>
<dbReference type="SUPFAM" id="SSF55486">
    <property type="entry name" value="Metalloproteases ('zincins'), catalytic domain"/>
    <property type="match status" value="1"/>
</dbReference>
<protein>
    <recommendedName>
        <fullName evidence="5">Aminopeptidase N</fullName>
        <ecNumber evidence="4">3.4.11.2</ecNumber>
    </recommendedName>
    <alternativeName>
        <fullName evidence="12">Alanine aminopeptidase</fullName>
    </alternativeName>
    <alternativeName>
        <fullName evidence="13">Lysyl aminopeptidase</fullName>
    </alternativeName>
</protein>
<feature type="domain" description="ERAP1-like C-terminal" evidence="15">
    <location>
        <begin position="551"/>
        <end position="868"/>
    </location>
</feature>
<dbReference type="SUPFAM" id="SSF63737">
    <property type="entry name" value="Leukotriene A4 hydrolase N-terminal domain"/>
    <property type="match status" value="1"/>
</dbReference>
<comment type="catalytic activity">
    <reaction evidence="1">
        <text>Release of an N-terminal amino acid, Xaa-|-Yaa- from a peptide, amide or arylamide. Xaa is preferably Ala, but may be most amino acids including Pro (slow action). When a terminal hydrophobic residue is followed by a prolyl residue, the two may be released as an intact Xaa-Pro dipeptide.</text>
        <dbReference type="EC" id="3.4.11.2"/>
    </reaction>
</comment>
<proteinExistence type="inferred from homology"/>
<evidence type="ECO:0000256" key="3">
    <source>
        <dbReference type="ARBA" id="ARBA00010136"/>
    </source>
</evidence>
<evidence type="ECO:0000256" key="10">
    <source>
        <dbReference type="ARBA" id="ARBA00022833"/>
    </source>
</evidence>
<evidence type="ECO:0000256" key="5">
    <source>
        <dbReference type="ARBA" id="ARBA00015611"/>
    </source>
</evidence>
<evidence type="ECO:0000313" key="17">
    <source>
        <dbReference type="EMBL" id="MFC4265431.1"/>
    </source>
</evidence>
<keyword evidence="11" id="KW-0482">Metalloprotease</keyword>
<evidence type="ECO:0000259" key="16">
    <source>
        <dbReference type="Pfam" id="PF17900"/>
    </source>
</evidence>
<dbReference type="GO" id="GO:0016285">
    <property type="term" value="F:alanyl aminopeptidase activity"/>
    <property type="evidence" value="ECO:0007669"/>
    <property type="project" value="UniProtKB-EC"/>
</dbReference>
<dbReference type="EMBL" id="JBHSCQ010000008">
    <property type="protein sequence ID" value="MFC4265431.1"/>
    <property type="molecule type" value="Genomic_DNA"/>
</dbReference>
<comment type="similarity">
    <text evidence="3">Belongs to the peptidase M1 family.</text>
</comment>
<dbReference type="CDD" id="cd09602">
    <property type="entry name" value="M1_APN"/>
    <property type="match status" value="1"/>
</dbReference>
<dbReference type="Gene3D" id="1.10.390.10">
    <property type="entry name" value="Neutral Protease Domain 2"/>
    <property type="match status" value="1"/>
</dbReference>
<dbReference type="InterPro" id="IPR045357">
    <property type="entry name" value="Aminopeptidase_N-like_N"/>
</dbReference>
<dbReference type="Pfam" id="PF17900">
    <property type="entry name" value="Peptidase_M1_N"/>
    <property type="match status" value="1"/>
</dbReference>
<keyword evidence="7" id="KW-0645">Protease</keyword>
<dbReference type="InterPro" id="IPR001930">
    <property type="entry name" value="Peptidase_M1"/>
</dbReference>
<dbReference type="Gene3D" id="2.60.40.1730">
    <property type="entry name" value="tricorn interacting facor f3 domain"/>
    <property type="match status" value="1"/>
</dbReference>
<dbReference type="Pfam" id="PF01433">
    <property type="entry name" value="Peptidase_M1"/>
    <property type="match status" value="1"/>
</dbReference>
<evidence type="ECO:0000256" key="7">
    <source>
        <dbReference type="ARBA" id="ARBA00022670"/>
    </source>
</evidence>
<dbReference type="InterPro" id="IPR042097">
    <property type="entry name" value="Aminopeptidase_N-like_N_sf"/>
</dbReference>
<gene>
    <name evidence="17" type="primary">pepN</name>
    <name evidence="17" type="ORF">ACFOW9_07430</name>
</gene>
<dbReference type="InterPro" id="IPR012778">
    <property type="entry name" value="Pept_M1_aminopeptidase"/>
</dbReference>
<keyword evidence="6 17" id="KW-0031">Aminopeptidase</keyword>
<evidence type="ECO:0000259" key="14">
    <source>
        <dbReference type="Pfam" id="PF01433"/>
    </source>
</evidence>
<keyword evidence="18" id="KW-1185">Reference proteome</keyword>
<dbReference type="InterPro" id="IPR024571">
    <property type="entry name" value="ERAP1-like_C_dom"/>
</dbReference>
<evidence type="ECO:0000256" key="11">
    <source>
        <dbReference type="ARBA" id="ARBA00023049"/>
    </source>
</evidence>
<dbReference type="RefSeq" id="WP_230068533.1">
    <property type="nucleotide sequence ID" value="NZ_BAABLL010000005.1"/>
</dbReference>
<comment type="caution">
    <text evidence="17">The sequence shown here is derived from an EMBL/GenBank/DDBJ whole genome shotgun (WGS) entry which is preliminary data.</text>
</comment>
<comment type="cofactor">
    <cofactor evidence="2">
        <name>Zn(2+)</name>
        <dbReference type="ChEBI" id="CHEBI:29105"/>
    </cofactor>
</comment>
<evidence type="ECO:0000259" key="15">
    <source>
        <dbReference type="Pfam" id="PF11838"/>
    </source>
</evidence>
<sequence length="877" mass="96206">MSNSNLSRDEAAARKSLISVNHYDVRVDIGNAECLTEPGFSTQSTITFSASRPDSETFLDFIGISVESVVLNGRALNVADVVDDARIHLPGLALENEVLIRATAAYSRSGEGMHRFQDPADGLVYTYTQYEPADARRVFANFEQPDLKAPFTFHVAAPANWEVASNQSVSNASTQEMDQDGSPSTSWWDFATTLPISTYITSILAGPYYKVNDHFSMVFGPESAHAGTTLEVPLSAYCRASLSQNFDTDPIFAVTKAGLYYFNELFDYPYPFGKYDQAFVPEYNLGAMENPGLVTFTESYIHTSRATDTQYQQRANTIMHEMAHMWFGDLVTMSWWDDLWLKESFADFMGHLAVADATEWGSKSWTMFASRRKAWAYVQDQLPTTHPIVADIPHLEAAKQNFDGITYAKGASVLKQLVAYVGQDAFMAGARSYFASHEYANTTLTDLLTPLSEASGRDLSAWAGQWLQTAGISTLTPTMEIVDGKITAFSISQEAVDPITGLSALRPHRLSVGFFTKDKDSQLRRTHSVTIDVAGAQTDVGVLIGIAAPDLVVLNDEDLTYAKVRLDVTSLSTALTSLGTVAEPMARSLVWSSLWNATRDAVLPVRTYVKAVCEQAAGESDIALLQSLSENALSAVRDFCPPTKRGELRAVLLSAVENNLDAAEAGSDEQLIWARTLAALGRSTDTANTRIRGLLNGFDVPEGLRVDSQLRWSCWQALAANEEATVSELDAELKAATTAETRVGRVIALASFPQPDVKAKAWTDALTGMELTNELLSATIEGFMVGSHDLLDPYVEPYFSALIDIWEQRSIEIASRLVRGLFPSHQDLGSDAQPTQHPVVMRTDSWLADNDTAPTGLRRLVLEQRDQLVRSLTAQIG</sequence>
<dbReference type="PRINTS" id="PR00756">
    <property type="entry name" value="ALADIPTASE"/>
</dbReference>
<dbReference type="PANTHER" id="PTHR11533">
    <property type="entry name" value="PROTEASE M1 ZINC METALLOPROTEASE"/>
    <property type="match status" value="1"/>
</dbReference>
<dbReference type="NCBIfam" id="TIGR02412">
    <property type="entry name" value="pepN_strep_liv"/>
    <property type="match status" value="1"/>
</dbReference>
<feature type="domain" description="Peptidase M1 membrane alanine aminopeptidase" evidence="14">
    <location>
        <begin position="254"/>
        <end position="466"/>
    </location>
</feature>
<organism evidence="17 18">
    <name type="scientific">Arthrobacter cryoconiti</name>
    <dbReference type="NCBI Taxonomy" id="748907"/>
    <lineage>
        <taxon>Bacteria</taxon>
        <taxon>Bacillati</taxon>
        <taxon>Actinomycetota</taxon>
        <taxon>Actinomycetes</taxon>
        <taxon>Micrococcales</taxon>
        <taxon>Micrococcaceae</taxon>
        <taxon>Arthrobacter</taxon>
    </lineage>
</organism>
<dbReference type="InterPro" id="IPR014782">
    <property type="entry name" value="Peptidase_M1_dom"/>
</dbReference>
<dbReference type="Pfam" id="PF11838">
    <property type="entry name" value="ERAP1_C"/>
    <property type="match status" value="1"/>
</dbReference>
<accession>A0ABV8QYZ3</accession>
<evidence type="ECO:0000313" key="18">
    <source>
        <dbReference type="Proteomes" id="UP001595773"/>
    </source>
</evidence>
<evidence type="ECO:0000256" key="9">
    <source>
        <dbReference type="ARBA" id="ARBA00022801"/>
    </source>
</evidence>
<reference evidence="18" key="1">
    <citation type="journal article" date="2019" name="Int. J. Syst. Evol. Microbiol.">
        <title>The Global Catalogue of Microorganisms (GCM) 10K type strain sequencing project: providing services to taxonomists for standard genome sequencing and annotation.</title>
        <authorList>
            <consortium name="The Broad Institute Genomics Platform"/>
            <consortium name="The Broad Institute Genome Sequencing Center for Infectious Disease"/>
            <person name="Wu L."/>
            <person name="Ma J."/>
        </authorList>
    </citation>
    <scope>NUCLEOTIDE SEQUENCE [LARGE SCALE GENOMIC DNA]</scope>
    <source>
        <strain evidence="18">CGMCC 1.10698</strain>
    </source>
</reference>
<keyword evidence="8" id="KW-0479">Metal-binding</keyword>
<dbReference type="EC" id="3.4.11.2" evidence="4"/>
<dbReference type="Proteomes" id="UP001595773">
    <property type="component" value="Unassembled WGS sequence"/>
</dbReference>
<evidence type="ECO:0000256" key="4">
    <source>
        <dbReference type="ARBA" id="ARBA00012564"/>
    </source>
</evidence>